<reference evidence="7" key="2">
    <citation type="journal article" date="2023" name="Plants (Basel)">
        <title>Annotation of the Turnera subulata (Passifloraceae) Draft Genome Reveals the S-Locus Evolved after the Divergence of Turneroideae from Passifloroideae in a Stepwise Manner.</title>
        <authorList>
            <person name="Henning P.M."/>
            <person name="Roalson E.H."/>
            <person name="Mir W."/>
            <person name="McCubbin A.G."/>
            <person name="Shore J.S."/>
        </authorList>
    </citation>
    <scope>NUCLEOTIDE SEQUENCE</scope>
    <source>
        <strain evidence="7">F60SS</strain>
    </source>
</reference>
<dbReference type="PANTHER" id="PTHR43859">
    <property type="entry name" value="ACYL-ACTIVATING ENZYME"/>
    <property type="match status" value="1"/>
</dbReference>
<keyword evidence="5" id="KW-0067">ATP-binding</keyword>
<organism evidence="7 8">
    <name type="scientific">Turnera subulata</name>
    <dbReference type="NCBI Taxonomy" id="218843"/>
    <lineage>
        <taxon>Eukaryota</taxon>
        <taxon>Viridiplantae</taxon>
        <taxon>Streptophyta</taxon>
        <taxon>Embryophyta</taxon>
        <taxon>Tracheophyta</taxon>
        <taxon>Spermatophyta</taxon>
        <taxon>Magnoliopsida</taxon>
        <taxon>eudicotyledons</taxon>
        <taxon>Gunneridae</taxon>
        <taxon>Pentapetalae</taxon>
        <taxon>rosids</taxon>
        <taxon>fabids</taxon>
        <taxon>Malpighiales</taxon>
        <taxon>Passifloraceae</taxon>
        <taxon>Turnera</taxon>
    </lineage>
</organism>
<evidence type="ECO:0000313" key="7">
    <source>
        <dbReference type="EMBL" id="KAJ4848208.1"/>
    </source>
</evidence>
<evidence type="ECO:0000259" key="6">
    <source>
        <dbReference type="Pfam" id="PF00501"/>
    </source>
</evidence>
<dbReference type="GO" id="GO:0005829">
    <property type="term" value="C:cytosol"/>
    <property type="evidence" value="ECO:0007669"/>
    <property type="project" value="UniProtKB-SubCell"/>
</dbReference>
<dbReference type="Gene3D" id="3.40.50.980">
    <property type="match status" value="1"/>
</dbReference>
<comment type="similarity">
    <text evidence="2">Belongs to the ATP-dependent AMP-binding enzyme family.</text>
</comment>
<sequence>HLPSQLISTNPLGFLERAATVYGDCPSIVYHDATYTWSQTHHRYLRVASSLSSYGIGRGDVVSMVAPNTPAMYELQFTVPFSGTVLNNINIRLDARTISILLRHRF</sequence>
<feature type="domain" description="AMP-dependent synthetase/ligase" evidence="6">
    <location>
        <begin position="15"/>
        <end position="104"/>
    </location>
</feature>
<dbReference type="OrthoDB" id="10253115at2759"/>
<feature type="non-terminal residue" evidence="7">
    <location>
        <position position="1"/>
    </location>
</feature>
<dbReference type="GO" id="GO:0005524">
    <property type="term" value="F:ATP binding"/>
    <property type="evidence" value="ECO:0007669"/>
    <property type="project" value="UniProtKB-KW"/>
</dbReference>
<evidence type="ECO:0000313" key="8">
    <source>
        <dbReference type="Proteomes" id="UP001141552"/>
    </source>
</evidence>
<comment type="caution">
    <text evidence="7">The sequence shown here is derived from an EMBL/GenBank/DDBJ whole genome shotgun (WGS) entry which is preliminary data.</text>
</comment>
<protein>
    <submittedName>
        <fullName evidence="7">Acyl-activating enzyme 5, peroxisomal</fullName>
    </submittedName>
</protein>
<dbReference type="AlphaFoldDB" id="A0A9Q0GDG4"/>
<evidence type="ECO:0000256" key="2">
    <source>
        <dbReference type="ARBA" id="ARBA00006432"/>
    </source>
</evidence>
<dbReference type="InterPro" id="IPR000873">
    <property type="entry name" value="AMP-dep_synth/lig_dom"/>
</dbReference>
<dbReference type="Pfam" id="PF00501">
    <property type="entry name" value="AMP-binding"/>
    <property type="match status" value="1"/>
</dbReference>
<accession>A0A9Q0GDG4</accession>
<dbReference type="GO" id="GO:0016874">
    <property type="term" value="F:ligase activity"/>
    <property type="evidence" value="ECO:0007669"/>
    <property type="project" value="UniProtKB-KW"/>
</dbReference>
<reference evidence="7" key="1">
    <citation type="submission" date="2022-02" db="EMBL/GenBank/DDBJ databases">
        <authorList>
            <person name="Henning P.M."/>
            <person name="McCubbin A.G."/>
            <person name="Shore J.S."/>
        </authorList>
    </citation>
    <scope>NUCLEOTIDE SEQUENCE</scope>
    <source>
        <strain evidence="7">F60SS</strain>
        <tissue evidence="7">Leaves</tissue>
    </source>
</reference>
<comment type="subcellular location">
    <subcellularLocation>
        <location evidence="1">Cytoplasm</location>
        <location evidence="1">Cytosol</location>
    </subcellularLocation>
</comment>
<dbReference type="EMBL" id="JAKUCV010000972">
    <property type="protein sequence ID" value="KAJ4848208.1"/>
    <property type="molecule type" value="Genomic_DNA"/>
</dbReference>
<dbReference type="Proteomes" id="UP001141552">
    <property type="component" value="Unassembled WGS sequence"/>
</dbReference>
<keyword evidence="3" id="KW-0436">Ligase</keyword>
<proteinExistence type="inferred from homology"/>
<dbReference type="PANTHER" id="PTHR43859:SF57">
    <property type="entry name" value="ACYL-ACTIVATING ENZYME 8-RELATED"/>
    <property type="match status" value="1"/>
</dbReference>
<keyword evidence="8" id="KW-1185">Reference proteome</keyword>
<keyword evidence="4" id="KW-0547">Nucleotide-binding</keyword>
<evidence type="ECO:0000256" key="4">
    <source>
        <dbReference type="ARBA" id="ARBA00022741"/>
    </source>
</evidence>
<evidence type="ECO:0000256" key="1">
    <source>
        <dbReference type="ARBA" id="ARBA00004514"/>
    </source>
</evidence>
<evidence type="ECO:0000256" key="3">
    <source>
        <dbReference type="ARBA" id="ARBA00022598"/>
    </source>
</evidence>
<gene>
    <name evidence="7" type="primary">AAE5_2</name>
    <name evidence="7" type="ORF">Tsubulata_042643</name>
</gene>
<dbReference type="SUPFAM" id="SSF56801">
    <property type="entry name" value="Acetyl-CoA synthetase-like"/>
    <property type="match status" value="1"/>
</dbReference>
<name>A0A9Q0GDG4_9ROSI</name>
<evidence type="ECO:0000256" key="5">
    <source>
        <dbReference type="ARBA" id="ARBA00022840"/>
    </source>
</evidence>